<keyword evidence="4" id="KW-1185">Reference proteome</keyword>
<dbReference type="AlphaFoldDB" id="A0A4R1BJV8"/>
<keyword evidence="1" id="KW-0472">Membrane</keyword>
<evidence type="ECO:0000256" key="1">
    <source>
        <dbReference type="SAM" id="Phobius"/>
    </source>
</evidence>
<feature type="transmembrane region" description="Helical" evidence="1">
    <location>
        <begin position="63"/>
        <end position="79"/>
    </location>
</feature>
<feature type="transmembrane region" description="Helical" evidence="1">
    <location>
        <begin position="37"/>
        <end position="57"/>
    </location>
</feature>
<evidence type="ECO:0000313" key="3">
    <source>
        <dbReference type="EMBL" id="TCJ17631.1"/>
    </source>
</evidence>
<dbReference type="InterPro" id="IPR058065">
    <property type="entry name" value="LIC_10190-like"/>
</dbReference>
<protein>
    <recommendedName>
        <fullName evidence="2">DUF8201 domain-containing protein</fullName>
    </recommendedName>
</protein>
<dbReference type="EMBL" id="SJZI01000008">
    <property type="protein sequence ID" value="TCJ17631.1"/>
    <property type="molecule type" value="Genomic_DNA"/>
</dbReference>
<feature type="transmembrane region" description="Helical" evidence="1">
    <location>
        <begin position="292"/>
        <end position="312"/>
    </location>
</feature>
<feature type="transmembrane region" description="Helical" evidence="1">
    <location>
        <begin position="431"/>
        <end position="448"/>
    </location>
</feature>
<feature type="transmembrane region" description="Helical" evidence="1">
    <location>
        <begin position="380"/>
        <end position="398"/>
    </location>
</feature>
<comment type="caution">
    <text evidence="3">The sequence shown here is derived from an EMBL/GenBank/DDBJ whole genome shotgun (WGS) entry which is preliminary data.</text>
</comment>
<feature type="transmembrane region" description="Helical" evidence="1">
    <location>
        <begin position="6"/>
        <end position="25"/>
    </location>
</feature>
<feature type="transmembrane region" description="Helical" evidence="1">
    <location>
        <begin position="100"/>
        <end position="117"/>
    </location>
</feature>
<name>A0A4R1BJV8_9BACT</name>
<reference evidence="3 4" key="1">
    <citation type="submission" date="2019-03" db="EMBL/GenBank/DDBJ databases">
        <authorList>
            <person name="Kim M.K.M."/>
        </authorList>
    </citation>
    <scope>NUCLEOTIDE SEQUENCE [LARGE SCALE GENOMIC DNA]</scope>
    <source>
        <strain evidence="3 4">17J68-12</strain>
    </source>
</reference>
<sequence>MLLMLLAWIYITLLCRGWGAGLRALMKDAGKEWLPDAVLPFLGLGAVGTVVGIASLVMPLGGPGIQILLVTPPLLYLFFRHSRSGIRLPDFSAEARPYRIAWLACALLFLLMGSWEITHPDTLAYHTATIRWIEGYQAIRGLVHLNHRLGYQGLWYQLCAAFSFRFAGGHALSYLPPVFALWCAGYLLHGARAAAEKHNALPALLWLGLLAYLLCDYNALRLTAASAGNDLAAAAFVWLSLHLFLRGKGSLGADLAVTFFALFATAIKLSAAPVLLLPLLRSLAPGRRGVRIAVGAFFGILVLGPLLVRNILTTGYPLFPSPLAGFDVDWKLAPEAARYELRYVMAWARSPWLQTGAEVEAVLHSPVRAWMPRWWAARSGAEQVLLLTLIPSLPVALLRLRRGADRQRRAVVFAVAFLGLVYWWLQAPDPRFGLGSILAIIALAWYPFGGAPAVPQRSVIIACVLLTLGIGSYSGYRFAHYFRPAQLLQPIGVREAAFEKVKCQGVDFYRPQSAQDAERPLPLPSLTLPCNAVRLRGARVEEGFRAP</sequence>
<dbReference type="NCBIfam" id="NF047510">
    <property type="entry name" value="LIC_10190_fam"/>
    <property type="match status" value="1"/>
</dbReference>
<accession>A0A4R1BJV8</accession>
<organism evidence="3 4">
    <name type="scientific">Flaviaesturariibacter flavus</name>
    <dbReference type="NCBI Taxonomy" id="2502780"/>
    <lineage>
        <taxon>Bacteria</taxon>
        <taxon>Pseudomonadati</taxon>
        <taxon>Bacteroidota</taxon>
        <taxon>Chitinophagia</taxon>
        <taxon>Chitinophagales</taxon>
        <taxon>Chitinophagaceae</taxon>
        <taxon>Flaviaestuariibacter</taxon>
    </lineage>
</organism>
<feature type="transmembrane region" description="Helical" evidence="1">
    <location>
        <begin position="174"/>
        <end position="194"/>
    </location>
</feature>
<dbReference type="Pfam" id="PF26626">
    <property type="entry name" value="DUF8201"/>
    <property type="match status" value="1"/>
</dbReference>
<feature type="transmembrane region" description="Helical" evidence="1">
    <location>
        <begin position="257"/>
        <end position="280"/>
    </location>
</feature>
<dbReference type="Proteomes" id="UP000295334">
    <property type="component" value="Unassembled WGS sequence"/>
</dbReference>
<gene>
    <name evidence="3" type="ORF">EPD60_05420</name>
</gene>
<keyword evidence="1" id="KW-0812">Transmembrane</keyword>
<dbReference type="OrthoDB" id="344987at2"/>
<feature type="transmembrane region" description="Helical" evidence="1">
    <location>
        <begin position="200"/>
        <end position="220"/>
    </location>
</feature>
<dbReference type="InterPro" id="IPR058514">
    <property type="entry name" value="DUF8201"/>
</dbReference>
<keyword evidence="1" id="KW-1133">Transmembrane helix</keyword>
<feature type="domain" description="DUF8201" evidence="2">
    <location>
        <begin position="1"/>
        <end position="437"/>
    </location>
</feature>
<evidence type="ECO:0000259" key="2">
    <source>
        <dbReference type="Pfam" id="PF26626"/>
    </source>
</evidence>
<feature type="transmembrane region" description="Helical" evidence="1">
    <location>
        <begin position="460"/>
        <end position="479"/>
    </location>
</feature>
<feature type="transmembrane region" description="Helical" evidence="1">
    <location>
        <begin position="410"/>
        <end position="425"/>
    </location>
</feature>
<proteinExistence type="predicted"/>
<evidence type="ECO:0000313" key="4">
    <source>
        <dbReference type="Proteomes" id="UP000295334"/>
    </source>
</evidence>